<keyword evidence="3" id="KW-1185">Reference proteome</keyword>
<feature type="transmembrane region" description="Helical" evidence="1">
    <location>
        <begin position="62"/>
        <end position="80"/>
    </location>
</feature>
<reference evidence="2" key="1">
    <citation type="submission" date="2022-08" db="EMBL/GenBank/DDBJ databases">
        <title>Alicyclobacillus dauci DSM2870, complete genome.</title>
        <authorList>
            <person name="Wang Q."/>
            <person name="Cai R."/>
            <person name="Wang Z."/>
        </authorList>
    </citation>
    <scope>NUCLEOTIDE SEQUENCE</scope>
    <source>
        <strain evidence="2">DSM 28700</strain>
    </source>
</reference>
<gene>
    <name evidence="2" type="ORF">NZD86_19995</name>
</gene>
<protein>
    <submittedName>
        <fullName evidence="2">Uncharacterized protein</fullName>
    </submittedName>
</protein>
<proteinExistence type="predicted"/>
<dbReference type="Proteomes" id="UP001164803">
    <property type="component" value="Chromosome"/>
</dbReference>
<name>A0ABY6Z3C1_9BACL</name>
<evidence type="ECO:0000313" key="3">
    <source>
        <dbReference type="Proteomes" id="UP001164803"/>
    </source>
</evidence>
<feature type="transmembrane region" description="Helical" evidence="1">
    <location>
        <begin position="40"/>
        <end position="56"/>
    </location>
</feature>
<evidence type="ECO:0000313" key="2">
    <source>
        <dbReference type="EMBL" id="WAH36470.1"/>
    </source>
</evidence>
<sequence length="81" mass="9213">MSRGMLYVSGISVGLIAGLIVGLGFFTIASVDRIQPEIEVIPLLPVILIAVGWTNYRRHFDWMWFFISFLLGVVFFEMVFV</sequence>
<dbReference type="EMBL" id="CP104064">
    <property type="protein sequence ID" value="WAH36470.1"/>
    <property type="molecule type" value="Genomic_DNA"/>
</dbReference>
<keyword evidence="1" id="KW-0472">Membrane</keyword>
<accession>A0ABY6Z3C1</accession>
<evidence type="ECO:0000256" key="1">
    <source>
        <dbReference type="SAM" id="Phobius"/>
    </source>
</evidence>
<organism evidence="2 3">
    <name type="scientific">Alicyclobacillus dauci</name>
    <dbReference type="NCBI Taxonomy" id="1475485"/>
    <lineage>
        <taxon>Bacteria</taxon>
        <taxon>Bacillati</taxon>
        <taxon>Bacillota</taxon>
        <taxon>Bacilli</taxon>
        <taxon>Bacillales</taxon>
        <taxon>Alicyclobacillaceae</taxon>
        <taxon>Alicyclobacillus</taxon>
    </lineage>
</organism>
<feature type="transmembrane region" description="Helical" evidence="1">
    <location>
        <begin position="6"/>
        <end position="28"/>
    </location>
</feature>
<dbReference type="RefSeq" id="WP_268043811.1">
    <property type="nucleotide sequence ID" value="NZ_CP104064.1"/>
</dbReference>
<keyword evidence="1" id="KW-0812">Transmembrane</keyword>
<keyword evidence="1" id="KW-1133">Transmembrane helix</keyword>